<evidence type="ECO:0000313" key="6">
    <source>
        <dbReference type="EMBL" id="WMS85962.1"/>
    </source>
</evidence>
<comment type="subcellular location">
    <subcellularLocation>
        <location evidence="1">Membrane</location>
    </subcellularLocation>
</comment>
<dbReference type="EMBL" id="CP133548">
    <property type="protein sequence ID" value="WMS85962.1"/>
    <property type="molecule type" value="Genomic_DNA"/>
</dbReference>
<evidence type="ECO:0000256" key="2">
    <source>
        <dbReference type="ARBA" id="ARBA00023224"/>
    </source>
</evidence>
<reference evidence="6 7" key="1">
    <citation type="submission" date="2023-08" db="EMBL/GenBank/DDBJ databases">
        <title>Pleionea litopenaei sp. nov., isolated from stomach of juvenile Litopenaeus vannamei.</title>
        <authorList>
            <person name="Rho A.M."/>
            <person name="Hwang C.Y."/>
        </authorList>
    </citation>
    <scope>NUCLEOTIDE SEQUENCE [LARGE SCALE GENOMIC DNA]</scope>
    <source>
        <strain evidence="6 7">HL-JVS1</strain>
    </source>
</reference>
<dbReference type="InterPro" id="IPR004090">
    <property type="entry name" value="Chemotax_Me-accpt_rcpt"/>
</dbReference>
<keyword evidence="2 4" id="KW-0807">Transducer</keyword>
<dbReference type="PROSITE" id="PS51257">
    <property type="entry name" value="PROKAR_LIPOPROTEIN"/>
    <property type="match status" value="1"/>
</dbReference>
<dbReference type="PRINTS" id="PR00260">
    <property type="entry name" value="CHEMTRNSDUCR"/>
</dbReference>
<evidence type="ECO:0000256" key="1">
    <source>
        <dbReference type="ARBA" id="ARBA00004370"/>
    </source>
</evidence>
<dbReference type="Gene3D" id="1.10.287.950">
    <property type="entry name" value="Methyl-accepting chemotaxis protein"/>
    <property type="match status" value="1"/>
</dbReference>
<dbReference type="GO" id="GO:0004888">
    <property type="term" value="F:transmembrane signaling receptor activity"/>
    <property type="evidence" value="ECO:0007669"/>
    <property type="project" value="InterPro"/>
</dbReference>
<evidence type="ECO:0000256" key="4">
    <source>
        <dbReference type="PROSITE-ProRule" id="PRU00284"/>
    </source>
</evidence>
<dbReference type="InterPro" id="IPR004089">
    <property type="entry name" value="MCPsignal_dom"/>
</dbReference>
<proteinExistence type="inferred from homology"/>
<organism evidence="6 7">
    <name type="scientific">Pleionea litopenaei</name>
    <dbReference type="NCBI Taxonomy" id="3070815"/>
    <lineage>
        <taxon>Bacteria</taxon>
        <taxon>Pseudomonadati</taxon>
        <taxon>Pseudomonadota</taxon>
        <taxon>Gammaproteobacteria</taxon>
        <taxon>Oceanospirillales</taxon>
        <taxon>Pleioneaceae</taxon>
        <taxon>Pleionea</taxon>
    </lineage>
</organism>
<name>A0AA51RQV0_9GAMM</name>
<feature type="domain" description="Methyl-accepting transducer" evidence="5">
    <location>
        <begin position="89"/>
        <end position="246"/>
    </location>
</feature>
<dbReference type="PROSITE" id="PS50111">
    <property type="entry name" value="CHEMOTAXIS_TRANSDUC_2"/>
    <property type="match status" value="1"/>
</dbReference>
<dbReference type="Pfam" id="PF00015">
    <property type="entry name" value="MCPsignal"/>
    <property type="match status" value="1"/>
</dbReference>
<dbReference type="SUPFAM" id="SSF58104">
    <property type="entry name" value="Methyl-accepting chemotaxis protein (MCP) signaling domain"/>
    <property type="match status" value="1"/>
</dbReference>
<dbReference type="KEGG" id="plei:Q9312_12110"/>
<protein>
    <submittedName>
        <fullName evidence="6">Methyl-accepting chemotaxis protein</fullName>
    </submittedName>
</protein>
<dbReference type="GO" id="GO:0016020">
    <property type="term" value="C:membrane"/>
    <property type="evidence" value="ECO:0007669"/>
    <property type="project" value="UniProtKB-SubCell"/>
</dbReference>
<dbReference type="GO" id="GO:0006935">
    <property type="term" value="P:chemotaxis"/>
    <property type="evidence" value="ECO:0007669"/>
    <property type="project" value="InterPro"/>
</dbReference>
<evidence type="ECO:0000256" key="3">
    <source>
        <dbReference type="ARBA" id="ARBA00029447"/>
    </source>
</evidence>
<sequence>MRHRSLVLTIIAAVIFASALLQWPWLTYACCLALILVVIWDSRTQPVEPANTAPVISSSELKDHETLIDQILSLGEAEFILLNNELTQAAGILEDASSELTGSFTGMQSASSSQREILMELIQSLMALAEPTKDANSEIEERTVALHEIFKSLIQECSAFHLSRSRVKKKFAEMSDRVAHVDSLLSDINSITDQTNLLALNAAIEAARAGDAGRGFAVVADEVRALSQRTHQFSSDIASDIQTISSTLLEITDNSSGLFTDQMTTLEQHEDEIADMFNDIHRVVGDAEKKTESVRELAERISSHINSGVQSLQFEDMIQQILAHLRSRLEILESFTQQMKHLPESVNPEARVTALSNVVQEKREQLQSLRSAVSQKSMSTGDVDLF</sequence>
<accession>A0AA51RQV0</accession>
<dbReference type="AlphaFoldDB" id="A0AA51RQV0"/>
<evidence type="ECO:0000259" key="5">
    <source>
        <dbReference type="PROSITE" id="PS50111"/>
    </source>
</evidence>
<comment type="similarity">
    <text evidence="3">Belongs to the methyl-accepting chemotaxis (MCP) protein family.</text>
</comment>
<dbReference type="SMART" id="SM00283">
    <property type="entry name" value="MA"/>
    <property type="match status" value="1"/>
</dbReference>
<dbReference type="Proteomes" id="UP001239782">
    <property type="component" value="Chromosome"/>
</dbReference>
<gene>
    <name evidence="6" type="ORF">Q9312_12110</name>
</gene>
<dbReference type="PANTHER" id="PTHR32089">
    <property type="entry name" value="METHYL-ACCEPTING CHEMOTAXIS PROTEIN MCPB"/>
    <property type="match status" value="1"/>
</dbReference>
<keyword evidence="7" id="KW-1185">Reference proteome</keyword>
<evidence type="ECO:0000313" key="7">
    <source>
        <dbReference type="Proteomes" id="UP001239782"/>
    </source>
</evidence>
<dbReference type="PANTHER" id="PTHR32089:SF112">
    <property type="entry name" value="LYSOZYME-LIKE PROTEIN-RELATED"/>
    <property type="match status" value="1"/>
</dbReference>
<dbReference type="GO" id="GO:0007165">
    <property type="term" value="P:signal transduction"/>
    <property type="evidence" value="ECO:0007669"/>
    <property type="project" value="UniProtKB-KW"/>
</dbReference>
<dbReference type="RefSeq" id="WP_309201114.1">
    <property type="nucleotide sequence ID" value="NZ_CP133548.1"/>
</dbReference>